<protein>
    <recommendedName>
        <fullName evidence="3">PIN domain-containing protein</fullName>
    </recommendedName>
</protein>
<accession>A0A176S7M5</accession>
<name>A0A176S7M5_9GAMM</name>
<evidence type="ECO:0000313" key="1">
    <source>
        <dbReference type="EMBL" id="OAD23977.1"/>
    </source>
</evidence>
<organism evidence="1 2">
    <name type="scientific">Candidatus Thiomargarita nelsonii</name>
    <dbReference type="NCBI Taxonomy" id="1003181"/>
    <lineage>
        <taxon>Bacteria</taxon>
        <taxon>Pseudomonadati</taxon>
        <taxon>Pseudomonadota</taxon>
        <taxon>Gammaproteobacteria</taxon>
        <taxon>Thiotrichales</taxon>
        <taxon>Thiotrichaceae</taxon>
        <taxon>Thiomargarita</taxon>
    </lineage>
</organism>
<dbReference type="InterPro" id="IPR029060">
    <property type="entry name" value="PIN-like_dom_sf"/>
</dbReference>
<dbReference type="CDD" id="cd18687">
    <property type="entry name" value="PIN_VapC-like"/>
    <property type="match status" value="1"/>
</dbReference>
<dbReference type="SUPFAM" id="SSF88723">
    <property type="entry name" value="PIN domain-like"/>
    <property type="match status" value="1"/>
</dbReference>
<sequence length="191" mass="21707">MSKIKIGVELALPILQLTNRSLRKNIMLKHIYIETSIPSLYYDIRTDAETVARTHWTQQWWNIERGGYELVTSSGVIQELSQGNHPNKTKKMALINNLPLLPLNQEIAEIIEVYINQFVMPADPTGDALHLAVASYYKIDMLLTWNCQHIANANKFDHILRVNTKLGLFTPLLTTPLNLLGGIDNDKRSSD</sequence>
<keyword evidence="2" id="KW-1185">Reference proteome</keyword>
<proteinExistence type="predicted"/>
<dbReference type="AlphaFoldDB" id="A0A176S7M5"/>
<reference evidence="1 2" key="1">
    <citation type="submission" date="2016-05" db="EMBL/GenBank/DDBJ databases">
        <title>Single-cell genome of chain-forming Candidatus Thiomargarita nelsonii and comparison to other large sulfur-oxidizing bacteria.</title>
        <authorList>
            <person name="Winkel M."/>
            <person name="Salman V."/>
            <person name="Woyke T."/>
            <person name="Schulz-Vogt H."/>
            <person name="Richter M."/>
            <person name="Flood B."/>
            <person name="Bailey J."/>
            <person name="Amann R."/>
            <person name="Mussmann M."/>
        </authorList>
    </citation>
    <scope>NUCLEOTIDE SEQUENCE [LARGE SCALE GENOMIC DNA]</scope>
    <source>
        <strain evidence="1 2">THI036</strain>
    </source>
</reference>
<comment type="caution">
    <text evidence="1">The sequence shown here is derived from an EMBL/GenBank/DDBJ whole genome shotgun (WGS) entry which is preliminary data.</text>
</comment>
<evidence type="ECO:0000313" key="2">
    <source>
        <dbReference type="Proteomes" id="UP000076962"/>
    </source>
</evidence>
<gene>
    <name evidence="1" type="ORF">THIOM_000176</name>
</gene>
<dbReference type="Proteomes" id="UP000076962">
    <property type="component" value="Unassembled WGS sequence"/>
</dbReference>
<dbReference type="EMBL" id="LUTY01000068">
    <property type="protein sequence ID" value="OAD23977.1"/>
    <property type="molecule type" value="Genomic_DNA"/>
</dbReference>
<evidence type="ECO:0008006" key="3">
    <source>
        <dbReference type="Google" id="ProtNLM"/>
    </source>
</evidence>